<gene>
    <name evidence="1" type="ORF">DSO57_1019425</name>
</gene>
<evidence type="ECO:0000313" key="2">
    <source>
        <dbReference type="Proteomes" id="UP001165960"/>
    </source>
</evidence>
<dbReference type="Proteomes" id="UP001165960">
    <property type="component" value="Unassembled WGS sequence"/>
</dbReference>
<sequence length="200" mass="23494">MDFEQLQPYTTKQRLARFFETRRFHYMIIGIVFTDLSLLLVGLVLAIYGTRETLLANFILFLFSWIFPTIFLTETALKVWVAGGPKKYFNTSIKKWDFGILIFSVVSDIALYVLLMEHASATATLVIIFRLWKIIRLFHGYAHLVQLKHTRILEQHESRNRELEQELAQLKLENTKLRLNLNIPSLPSHLPYQKIKDRPS</sequence>
<evidence type="ECO:0000313" key="1">
    <source>
        <dbReference type="EMBL" id="KAJ9049934.1"/>
    </source>
</evidence>
<keyword evidence="2" id="KW-1185">Reference proteome</keyword>
<reference evidence="1" key="1">
    <citation type="submission" date="2022-04" db="EMBL/GenBank/DDBJ databases">
        <title>Genome of the entomopathogenic fungus Entomophthora muscae.</title>
        <authorList>
            <person name="Elya C."/>
            <person name="Lovett B.R."/>
            <person name="Lee E."/>
            <person name="Macias A.M."/>
            <person name="Hajek A.E."/>
            <person name="De Bivort B.L."/>
            <person name="Kasson M.T."/>
            <person name="De Fine Licht H.H."/>
            <person name="Stajich J.E."/>
        </authorList>
    </citation>
    <scope>NUCLEOTIDE SEQUENCE</scope>
    <source>
        <strain evidence="1">Berkeley</strain>
    </source>
</reference>
<comment type="caution">
    <text evidence="1">The sequence shown here is derived from an EMBL/GenBank/DDBJ whole genome shotgun (WGS) entry which is preliminary data.</text>
</comment>
<protein>
    <submittedName>
        <fullName evidence="1">Uncharacterized protein</fullName>
    </submittedName>
</protein>
<accession>A0ACC2RIT9</accession>
<dbReference type="EMBL" id="QTSX02007187">
    <property type="protein sequence ID" value="KAJ9049934.1"/>
    <property type="molecule type" value="Genomic_DNA"/>
</dbReference>
<name>A0ACC2RIT9_9FUNG</name>
<organism evidence="1 2">
    <name type="scientific">Entomophthora muscae</name>
    <dbReference type="NCBI Taxonomy" id="34485"/>
    <lineage>
        <taxon>Eukaryota</taxon>
        <taxon>Fungi</taxon>
        <taxon>Fungi incertae sedis</taxon>
        <taxon>Zoopagomycota</taxon>
        <taxon>Entomophthoromycotina</taxon>
        <taxon>Entomophthoromycetes</taxon>
        <taxon>Entomophthorales</taxon>
        <taxon>Entomophthoraceae</taxon>
        <taxon>Entomophthora</taxon>
    </lineage>
</organism>
<proteinExistence type="predicted"/>